<evidence type="ECO:0000313" key="6">
    <source>
        <dbReference type="EMBL" id="VDN30392.1"/>
    </source>
</evidence>
<evidence type="ECO:0000256" key="1">
    <source>
        <dbReference type="ARBA" id="ARBA00022723"/>
    </source>
</evidence>
<evidence type="ECO:0000313" key="7">
    <source>
        <dbReference type="Proteomes" id="UP000271889"/>
    </source>
</evidence>
<dbReference type="InterPro" id="IPR001878">
    <property type="entry name" value="Znf_CCHC"/>
</dbReference>
<dbReference type="GO" id="GO:0005737">
    <property type="term" value="C:cytoplasm"/>
    <property type="evidence" value="ECO:0007669"/>
    <property type="project" value="UniProtKB-ARBA"/>
</dbReference>
<dbReference type="Proteomes" id="UP000271889">
    <property type="component" value="Unassembled WGS sequence"/>
</dbReference>
<dbReference type="SMART" id="SM00343">
    <property type="entry name" value="ZnF_C2HC"/>
    <property type="match status" value="1"/>
</dbReference>
<evidence type="ECO:0000256" key="4">
    <source>
        <dbReference type="PROSITE-ProRule" id="PRU00047"/>
    </source>
</evidence>
<dbReference type="OrthoDB" id="106784at2759"/>
<gene>
    <name evidence="6" type="ORF">CGOC_LOCUS11537</name>
</gene>
<dbReference type="GO" id="GO:0008270">
    <property type="term" value="F:zinc ion binding"/>
    <property type="evidence" value="ECO:0007669"/>
    <property type="project" value="UniProtKB-KW"/>
</dbReference>
<dbReference type="GO" id="GO:0019899">
    <property type="term" value="F:enzyme binding"/>
    <property type="evidence" value="ECO:0007669"/>
    <property type="project" value="UniProtKB-ARBA"/>
</dbReference>
<dbReference type="Gene3D" id="4.10.60.10">
    <property type="entry name" value="Zinc finger, CCHC-type"/>
    <property type="match status" value="1"/>
</dbReference>
<protein>
    <recommendedName>
        <fullName evidence="5">CCHC-type domain-containing protein</fullName>
    </recommendedName>
</protein>
<name>A0A3P7QER1_CYLGO</name>
<keyword evidence="1" id="KW-0479">Metal-binding</keyword>
<dbReference type="InterPro" id="IPR036875">
    <property type="entry name" value="Znf_CCHC_sf"/>
</dbReference>
<proteinExistence type="predicted"/>
<dbReference type="EMBL" id="UYRV01116941">
    <property type="protein sequence ID" value="VDN30392.1"/>
    <property type="molecule type" value="Genomic_DNA"/>
</dbReference>
<accession>A0A3P7QER1</accession>
<organism evidence="6 7">
    <name type="scientific">Cylicostephanus goldi</name>
    <name type="common">Nematode worm</name>
    <dbReference type="NCBI Taxonomy" id="71465"/>
    <lineage>
        <taxon>Eukaryota</taxon>
        <taxon>Metazoa</taxon>
        <taxon>Ecdysozoa</taxon>
        <taxon>Nematoda</taxon>
        <taxon>Chromadorea</taxon>
        <taxon>Rhabditida</taxon>
        <taxon>Rhabditina</taxon>
        <taxon>Rhabditomorpha</taxon>
        <taxon>Strongyloidea</taxon>
        <taxon>Strongylidae</taxon>
        <taxon>Cylicostephanus</taxon>
    </lineage>
</organism>
<keyword evidence="2 4" id="KW-0863">Zinc-finger</keyword>
<sequence length="104" mass="11627">MCFRGVNTGAIASRPAADTGLTAPAPINPEEFEKLSEEDQIAHIKDVSTAKYHSSNFQKKTTNIMSGPPPPTYTCNRCNQPGHWYKNCPMVIMHNSRKHFPVIR</sequence>
<dbReference type="InterPro" id="IPR025829">
    <property type="entry name" value="Zn_knuckle_CX2CX3GHX4C"/>
</dbReference>
<dbReference type="AlphaFoldDB" id="A0A3P7QER1"/>
<evidence type="ECO:0000256" key="2">
    <source>
        <dbReference type="ARBA" id="ARBA00022771"/>
    </source>
</evidence>
<keyword evidence="3" id="KW-0862">Zinc</keyword>
<dbReference type="SUPFAM" id="SSF57756">
    <property type="entry name" value="Retrovirus zinc finger-like domains"/>
    <property type="match status" value="1"/>
</dbReference>
<dbReference type="PROSITE" id="PS50158">
    <property type="entry name" value="ZF_CCHC"/>
    <property type="match status" value="1"/>
</dbReference>
<dbReference type="GO" id="GO:0003676">
    <property type="term" value="F:nucleic acid binding"/>
    <property type="evidence" value="ECO:0007669"/>
    <property type="project" value="InterPro"/>
</dbReference>
<feature type="domain" description="CCHC-type" evidence="5">
    <location>
        <begin position="75"/>
        <end position="89"/>
    </location>
</feature>
<evidence type="ECO:0000256" key="3">
    <source>
        <dbReference type="ARBA" id="ARBA00022833"/>
    </source>
</evidence>
<keyword evidence="7" id="KW-1185">Reference proteome</keyword>
<reference evidence="6 7" key="1">
    <citation type="submission" date="2018-11" db="EMBL/GenBank/DDBJ databases">
        <authorList>
            <consortium name="Pathogen Informatics"/>
        </authorList>
    </citation>
    <scope>NUCLEOTIDE SEQUENCE [LARGE SCALE GENOMIC DNA]</scope>
</reference>
<dbReference type="Pfam" id="PF13696">
    <property type="entry name" value="zf-CCHC_2"/>
    <property type="match status" value="1"/>
</dbReference>
<evidence type="ECO:0000259" key="5">
    <source>
        <dbReference type="PROSITE" id="PS50158"/>
    </source>
</evidence>